<evidence type="ECO:0000313" key="1">
    <source>
        <dbReference type="Ensembl" id="ENSNPEP00000001928.1"/>
    </source>
</evidence>
<evidence type="ECO:0000313" key="2">
    <source>
        <dbReference type="Proteomes" id="UP000694420"/>
    </source>
</evidence>
<dbReference type="Ensembl" id="ENSNPET00000001966.1">
    <property type="protein sequence ID" value="ENSNPEP00000001928.1"/>
    <property type="gene ID" value="ENSNPEG00000001493.1"/>
</dbReference>
<dbReference type="Proteomes" id="UP000694420">
    <property type="component" value="Unplaced"/>
</dbReference>
<organism evidence="1 2">
    <name type="scientific">Nothoprocta perdicaria</name>
    <name type="common">Chilean tinamou</name>
    <name type="synonym">Crypturus perdicarius</name>
    <dbReference type="NCBI Taxonomy" id="30464"/>
    <lineage>
        <taxon>Eukaryota</taxon>
        <taxon>Metazoa</taxon>
        <taxon>Chordata</taxon>
        <taxon>Craniata</taxon>
        <taxon>Vertebrata</taxon>
        <taxon>Euteleostomi</taxon>
        <taxon>Archelosauria</taxon>
        <taxon>Archosauria</taxon>
        <taxon>Dinosauria</taxon>
        <taxon>Saurischia</taxon>
        <taxon>Theropoda</taxon>
        <taxon>Coelurosauria</taxon>
        <taxon>Aves</taxon>
        <taxon>Palaeognathae</taxon>
        <taxon>Tinamiformes</taxon>
        <taxon>Tinamidae</taxon>
        <taxon>Nothoprocta</taxon>
    </lineage>
</organism>
<protein>
    <submittedName>
        <fullName evidence="1">Uncharacterized protein</fullName>
    </submittedName>
</protein>
<accession>A0A8C6YSH9</accession>
<proteinExistence type="predicted"/>
<dbReference type="AlphaFoldDB" id="A0A8C6YSH9"/>
<keyword evidence="2" id="KW-1185">Reference proteome</keyword>
<name>A0A8C6YSH9_NOTPE</name>
<reference evidence="1" key="1">
    <citation type="submission" date="2025-08" db="UniProtKB">
        <authorList>
            <consortium name="Ensembl"/>
        </authorList>
    </citation>
    <scope>IDENTIFICATION</scope>
</reference>
<reference evidence="1" key="2">
    <citation type="submission" date="2025-09" db="UniProtKB">
        <authorList>
            <consortium name="Ensembl"/>
        </authorList>
    </citation>
    <scope>IDENTIFICATION</scope>
</reference>
<sequence>MASTLVFSLPFPWEAWKKPNFSFIILDLIFTEKVLQDHPLPGCSQSFPAEERSKTRERKLLGSLSFLGSSVYALFKRIWEHACSKANGA</sequence>